<organism evidence="1 2">
    <name type="scientific">Arachis hypogaea</name>
    <name type="common">Peanut</name>
    <dbReference type="NCBI Taxonomy" id="3818"/>
    <lineage>
        <taxon>Eukaryota</taxon>
        <taxon>Viridiplantae</taxon>
        <taxon>Streptophyta</taxon>
        <taxon>Embryophyta</taxon>
        <taxon>Tracheophyta</taxon>
        <taxon>Spermatophyta</taxon>
        <taxon>Magnoliopsida</taxon>
        <taxon>eudicotyledons</taxon>
        <taxon>Gunneridae</taxon>
        <taxon>Pentapetalae</taxon>
        <taxon>rosids</taxon>
        <taxon>fabids</taxon>
        <taxon>Fabales</taxon>
        <taxon>Fabaceae</taxon>
        <taxon>Papilionoideae</taxon>
        <taxon>50 kb inversion clade</taxon>
        <taxon>dalbergioids sensu lato</taxon>
        <taxon>Dalbergieae</taxon>
        <taxon>Pterocarpus clade</taxon>
        <taxon>Arachis</taxon>
    </lineage>
</organism>
<dbReference type="Proteomes" id="UP000289738">
    <property type="component" value="Chromosome B06"/>
</dbReference>
<protein>
    <submittedName>
        <fullName evidence="1">Uncharacterized protein</fullName>
    </submittedName>
</protein>
<evidence type="ECO:0000313" key="2">
    <source>
        <dbReference type="Proteomes" id="UP000289738"/>
    </source>
</evidence>
<proteinExistence type="predicted"/>
<sequence length="157" mass="18195">MAREFIYGIKHQNLLASFNRKLKSWIHEVNNSKSDKADHRYLCLMRHAGCSIFLIKNRFKATSSFESVSFTTVAFINNKTSFSLRLLISFMRDSFLTTNNSFSLRSSHICTFLLPFLFFFFDPCWRTGESTLVFITIGVSVFDDDEYCEFGLDCIGI</sequence>
<comment type="caution">
    <text evidence="1">The sequence shown here is derived from an EMBL/GenBank/DDBJ whole genome shotgun (WGS) entry which is preliminary data.</text>
</comment>
<reference evidence="1 2" key="1">
    <citation type="submission" date="2019-01" db="EMBL/GenBank/DDBJ databases">
        <title>Sequencing of cultivated peanut Arachis hypogaea provides insights into genome evolution and oil improvement.</title>
        <authorList>
            <person name="Chen X."/>
        </authorList>
    </citation>
    <scope>NUCLEOTIDE SEQUENCE [LARGE SCALE GENOMIC DNA]</scope>
    <source>
        <strain evidence="2">cv. Fuhuasheng</strain>
        <tissue evidence="1">Leaves</tissue>
    </source>
</reference>
<accession>A0A444YHN2</accession>
<dbReference type="EMBL" id="SDMP01000016">
    <property type="protein sequence ID" value="RYR01397.1"/>
    <property type="molecule type" value="Genomic_DNA"/>
</dbReference>
<evidence type="ECO:0000313" key="1">
    <source>
        <dbReference type="EMBL" id="RYR01397.1"/>
    </source>
</evidence>
<name>A0A444YHN2_ARAHY</name>
<dbReference type="AlphaFoldDB" id="A0A444YHN2"/>
<keyword evidence="2" id="KW-1185">Reference proteome</keyword>
<gene>
    <name evidence="1" type="ORF">Ahy_B06g080263</name>
</gene>